<dbReference type="InterPro" id="IPR002725">
    <property type="entry name" value="YgjP-like_metallopeptidase"/>
</dbReference>
<evidence type="ECO:0000259" key="1">
    <source>
        <dbReference type="Pfam" id="PF01863"/>
    </source>
</evidence>
<proteinExistence type="predicted"/>
<organism evidence="2 3">
    <name type="scientific">Desulfacinum hydrothermale DSM 13146</name>
    <dbReference type="NCBI Taxonomy" id="1121390"/>
    <lineage>
        <taxon>Bacteria</taxon>
        <taxon>Pseudomonadati</taxon>
        <taxon>Thermodesulfobacteriota</taxon>
        <taxon>Syntrophobacteria</taxon>
        <taxon>Syntrophobacterales</taxon>
        <taxon>Syntrophobacteraceae</taxon>
        <taxon>Desulfacinum</taxon>
    </lineage>
</organism>
<feature type="domain" description="YgjP-like metallopeptidase" evidence="1">
    <location>
        <begin position="22"/>
        <end position="232"/>
    </location>
</feature>
<protein>
    <recommendedName>
        <fullName evidence="1">YgjP-like metallopeptidase domain-containing protein</fullName>
    </recommendedName>
</protein>
<dbReference type="Pfam" id="PF01863">
    <property type="entry name" value="YgjP-like"/>
    <property type="match status" value="1"/>
</dbReference>
<dbReference type="Gene3D" id="3.30.2010.10">
    <property type="entry name" value="Metalloproteases ('zincins'), catalytic domain"/>
    <property type="match status" value="1"/>
</dbReference>
<dbReference type="InterPro" id="IPR053136">
    <property type="entry name" value="UTP_pyrophosphatase-like"/>
</dbReference>
<dbReference type="Proteomes" id="UP000192783">
    <property type="component" value="Unassembled WGS sequence"/>
</dbReference>
<keyword evidence="3" id="KW-1185">Reference proteome</keyword>
<evidence type="ECO:0000313" key="2">
    <source>
        <dbReference type="EMBL" id="SMC21693.1"/>
    </source>
</evidence>
<dbReference type="EMBL" id="FWXF01000005">
    <property type="protein sequence ID" value="SMC21693.1"/>
    <property type="molecule type" value="Genomic_DNA"/>
</dbReference>
<dbReference type="OrthoDB" id="5321643at2"/>
<dbReference type="RefSeq" id="WP_084057026.1">
    <property type="nucleotide sequence ID" value="NZ_FWXF01000005.1"/>
</dbReference>
<gene>
    <name evidence="2" type="ORF">SAMN02746041_01260</name>
</gene>
<dbReference type="PANTHER" id="PTHR30399:SF1">
    <property type="entry name" value="UTP PYROPHOSPHATASE"/>
    <property type="match status" value="1"/>
</dbReference>
<dbReference type="CDD" id="cd07344">
    <property type="entry name" value="M48_yhfN_like"/>
    <property type="match status" value="1"/>
</dbReference>
<evidence type="ECO:0000313" key="3">
    <source>
        <dbReference type="Proteomes" id="UP000192783"/>
    </source>
</evidence>
<reference evidence="2 3" key="1">
    <citation type="submission" date="2017-04" db="EMBL/GenBank/DDBJ databases">
        <authorList>
            <person name="Afonso C.L."/>
            <person name="Miller P.J."/>
            <person name="Scott M.A."/>
            <person name="Spackman E."/>
            <person name="Goraichik I."/>
            <person name="Dimitrov K.M."/>
            <person name="Suarez D.L."/>
            <person name="Swayne D.E."/>
        </authorList>
    </citation>
    <scope>NUCLEOTIDE SEQUENCE [LARGE SCALE GENOMIC DNA]</scope>
    <source>
        <strain evidence="2 3">DSM 13146</strain>
    </source>
</reference>
<name>A0A1W1XCS4_9BACT</name>
<accession>A0A1W1XCS4</accession>
<dbReference type="PANTHER" id="PTHR30399">
    <property type="entry name" value="UNCHARACTERIZED PROTEIN YGJP"/>
    <property type="match status" value="1"/>
</dbReference>
<dbReference type="STRING" id="1121390.SAMN02746041_01260"/>
<sequence length="247" mass="28996">MKKPKRLPWPPPYRIKENARAKRVTLRILPESGLVLTVPRGFDRHRLGPILDEYRSWIEGRLAQVQEKRLVLTRPEVLPDRIHLPAVDTTWQVDYAPGEPGKVEIFWNHRPEPRIRCRGDFSQVSICCRLLREWLKEEAKRVLRPWVEALSHETGLSYCKVRIATQKTRWGSYSSRGTVSLNAAVLFLPRNLARLIICHELCHSRHPGHDDAFWDLLTRLEPDCRRLDAELKDWGSRMPAWYRASFL</sequence>
<dbReference type="AlphaFoldDB" id="A0A1W1XCS4"/>